<dbReference type="AlphaFoldDB" id="A0A392QT80"/>
<keyword evidence="8" id="KW-0539">Nucleus</keyword>
<organism evidence="10 11">
    <name type="scientific">Trifolium medium</name>
    <dbReference type="NCBI Taxonomy" id="97028"/>
    <lineage>
        <taxon>Eukaryota</taxon>
        <taxon>Viridiplantae</taxon>
        <taxon>Streptophyta</taxon>
        <taxon>Embryophyta</taxon>
        <taxon>Tracheophyta</taxon>
        <taxon>Spermatophyta</taxon>
        <taxon>Magnoliopsida</taxon>
        <taxon>eudicotyledons</taxon>
        <taxon>Gunneridae</taxon>
        <taxon>Pentapetalae</taxon>
        <taxon>rosids</taxon>
        <taxon>fabids</taxon>
        <taxon>Fabales</taxon>
        <taxon>Fabaceae</taxon>
        <taxon>Papilionoideae</taxon>
        <taxon>50 kb inversion clade</taxon>
        <taxon>NPAAA clade</taxon>
        <taxon>Hologalegina</taxon>
        <taxon>IRL clade</taxon>
        <taxon>Trifolieae</taxon>
        <taxon>Trifolium</taxon>
    </lineage>
</organism>
<evidence type="ECO:0000256" key="6">
    <source>
        <dbReference type="ARBA" id="ARBA00023010"/>
    </source>
</evidence>
<feature type="compositionally biased region" description="Polar residues" evidence="9">
    <location>
        <begin position="45"/>
        <end position="57"/>
    </location>
</feature>
<dbReference type="InterPro" id="IPR037665">
    <property type="entry name" value="Nucleoporin_S59-like"/>
</dbReference>
<dbReference type="GO" id="GO:0051028">
    <property type="term" value="P:mRNA transport"/>
    <property type="evidence" value="ECO:0007669"/>
    <property type="project" value="UniProtKB-KW"/>
</dbReference>
<keyword evidence="4" id="KW-0509">mRNA transport</keyword>
<proteinExistence type="inferred from homology"/>
<evidence type="ECO:0000256" key="3">
    <source>
        <dbReference type="ARBA" id="ARBA00022448"/>
    </source>
</evidence>
<comment type="subcellular location">
    <subcellularLocation>
        <location evidence="1">Nucleus</location>
        <location evidence="1">Nuclear pore complex</location>
    </subcellularLocation>
</comment>
<dbReference type="GO" id="GO:0008139">
    <property type="term" value="F:nuclear localization sequence binding"/>
    <property type="evidence" value="ECO:0007669"/>
    <property type="project" value="TreeGrafter"/>
</dbReference>
<evidence type="ECO:0000256" key="4">
    <source>
        <dbReference type="ARBA" id="ARBA00022816"/>
    </source>
</evidence>
<keyword evidence="3" id="KW-0813">Transport</keyword>
<evidence type="ECO:0000256" key="2">
    <source>
        <dbReference type="ARBA" id="ARBA00008926"/>
    </source>
</evidence>
<evidence type="ECO:0000256" key="7">
    <source>
        <dbReference type="ARBA" id="ARBA00023132"/>
    </source>
</evidence>
<feature type="compositionally biased region" description="Polar residues" evidence="9">
    <location>
        <begin position="71"/>
        <end position="80"/>
    </location>
</feature>
<keyword evidence="6" id="KW-0811">Translocation</keyword>
<feature type="compositionally biased region" description="Polar residues" evidence="9">
    <location>
        <begin position="1"/>
        <end position="36"/>
    </location>
</feature>
<comment type="similarity">
    <text evidence="2">Belongs to the nucleoporin GLFG family.</text>
</comment>
<feature type="region of interest" description="Disordered" evidence="9">
    <location>
        <begin position="1"/>
        <end position="89"/>
    </location>
</feature>
<evidence type="ECO:0000256" key="1">
    <source>
        <dbReference type="ARBA" id="ARBA00004567"/>
    </source>
</evidence>
<comment type="caution">
    <text evidence="10">The sequence shown here is derived from an EMBL/GenBank/DDBJ whole genome shotgun (WGS) entry which is preliminary data.</text>
</comment>
<protein>
    <submittedName>
        <fullName evidence="10">Nuclear pore complex protein Nup98-Nup96-like</fullName>
    </submittedName>
</protein>
<evidence type="ECO:0000256" key="8">
    <source>
        <dbReference type="ARBA" id="ARBA00023242"/>
    </source>
</evidence>
<feature type="non-terminal residue" evidence="10">
    <location>
        <position position="117"/>
    </location>
</feature>
<dbReference type="GO" id="GO:0003723">
    <property type="term" value="F:RNA binding"/>
    <property type="evidence" value="ECO:0007669"/>
    <property type="project" value="TreeGrafter"/>
</dbReference>
<dbReference type="PANTHER" id="PTHR23198">
    <property type="entry name" value="NUCLEOPORIN"/>
    <property type="match status" value="1"/>
</dbReference>
<keyword evidence="11" id="KW-1185">Reference proteome</keyword>
<evidence type="ECO:0000313" key="10">
    <source>
        <dbReference type="EMBL" id="MCI27072.1"/>
    </source>
</evidence>
<evidence type="ECO:0000256" key="5">
    <source>
        <dbReference type="ARBA" id="ARBA00022927"/>
    </source>
</evidence>
<dbReference type="EMBL" id="LXQA010157208">
    <property type="protein sequence ID" value="MCI27072.1"/>
    <property type="molecule type" value="Genomic_DNA"/>
</dbReference>
<name>A0A392QT80_9FABA</name>
<dbReference type="GO" id="GO:0006606">
    <property type="term" value="P:protein import into nucleus"/>
    <property type="evidence" value="ECO:0007669"/>
    <property type="project" value="TreeGrafter"/>
</dbReference>
<evidence type="ECO:0000313" key="11">
    <source>
        <dbReference type="Proteomes" id="UP000265520"/>
    </source>
</evidence>
<dbReference type="Pfam" id="PF21240">
    <property type="entry name" value="Nup98_GLEBS"/>
    <property type="match status" value="1"/>
</dbReference>
<dbReference type="GO" id="GO:0044614">
    <property type="term" value="C:nuclear pore cytoplasmic filaments"/>
    <property type="evidence" value="ECO:0007669"/>
    <property type="project" value="TreeGrafter"/>
</dbReference>
<dbReference type="Gene3D" id="1.10.10.2360">
    <property type="match status" value="1"/>
</dbReference>
<sequence>SSTPAFSFGSPTQAFGQSSSALGTSSPFGSTNSAFGGQSYAFGSHTPTKTFENTGIGQSEFGHRRGGSRVASYSATTQPDGGSAGQLGKFESISTMSIYNDKSQEELRWEDYQLGDK</sequence>
<dbReference type="PANTHER" id="PTHR23198:SF6">
    <property type="entry name" value="NUCLEAR PORE COMPLEX PROTEIN NUP98-NUP96"/>
    <property type="match status" value="1"/>
</dbReference>
<feature type="non-terminal residue" evidence="10">
    <location>
        <position position="1"/>
    </location>
</feature>
<dbReference type="FunFam" id="1.10.10.2360:FF:000001">
    <property type="entry name" value="Nuclear pore complex protein Nup98-Nup96"/>
    <property type="match status" value="1"/>
</dbReference>
<keyword evidence="7" id="KW-0906">Nuclear pore complex</keyword>
<dbReference type="GO" id="GO:0034398">
    <property type="term" value="P:telomere tethering at nuclear periphery"/>
    <property type="evidence" value="ECO:0007669"/>
    <property type="project" value="TreeGrafter"/>
</dbReference>
<dbReference type="GO" id="GO:0017056">
    <property type="term" value="F:structural constituent of nuclear pore"/>
    <property type="evidence" value="ECO:0007669"/>
    <property type="project" value="TreeGrafter"/>
</dbReference>
<dbReference type="GO" id="GO:0006405">
    <property type="term" value="P:RNA export from nucleus"/>
    <property type="evidence" value="ECO:0007669"/>
    <property type="project" value="TreeGrafter"/>
</dbReference>
<dbReference type="GO" id="GO:0000973">
    <property type="term" value="P:post-transcriptional tethering of RNA polymerase II gene DNA at nuclear periphery"/>
    <property type="evidence" value="ECO:0007669"/>
    <property type="project" value="TreeGrafter"/>
</dbReference>
<dbReference type="Proteomes" id="UP000265520">
    <property type="component" value="Unassembled WGS sequence"/>
</dbReference>
<accession>A0A392QT80</accession>
<evidence type="ECO:0000256" key="9">
    <source>
        <dbReference type="SAM" id="MobiDB-lite"/>
    </source>
</evidence>
<reference evidence="10 11" key="1">
    <citation type="journal article" date="2018" name="Front. Plant Sci.">
        <title>Red Clover (Trifolium pratense) and Zigzag Clover (T. medium) - A Picture of Genomic Similarities and Differences.</title>
        <authorList>
            <person name="Dluhosova J."/>
            <person name="Istvanek J."/>
            <person name="Nedelnik J."/>
            <person name="Repkova J."/>
        </authorList>
    </citation>
    <scope>NUCLEOTIDE SEQUENCE [LARGE SCALE GENOMIC DNA]</scope>
    <source>
        <strain evidence="11">cv. 10/8</strain>
        <tissue evidence="10">Leaf</tissue>
    </source>
</reference>
<keyword evidence="5" id="KW-0653">Protein transport</keyword>